<dbReference type="Proteomes" id="UP001055337">
    <property type="component" value="Chromosome"/>
</dbReference>
<evidence type="ECO:0000313" key="2">
    <source>
        <dbReference type="Proteomes" id="UP001055337"/>
    </source>
</evidence>
<sequence length="108" mass="11787">MGPLGFGERLLWIGFVGPDRRMIKTLTQMPIGRAPDRAVLSDLLAGMMMIAQESAPGSTLALLLTRPGCDGISAEDRRWSDVIAHIAREQNVSLEALFRANDQSLLPL</sequence>
<dbReference type="RefSeq" id="WP_240180270.1">
    <property type="nucleotide sequence ID" value="NZ_CP092362.2"/>
</dbReference>
<accession>A0ABY3TVV4</accession>
<evidence type="ECO:0000313" key="1">
    <source>
        <dbReference type="EMBL" id="ULN44174.1"/>
    </source>
</evidence>
<reference evidence="1" key="1">
    <citation type="submission" date="2022-08" db="EMBL/GenBank/DDBJ databases">
        <title>Whole genome sequencing of non-tuberculosis mycobacteria type-strains.</title>
        <authorList>
            <person name="Igarashi Y."/>
            <person name="Osugi A."/>
            <person name="Mitarai S."/>
        </authorList>
    </citation>
    <scope>NUCLEOTIDE SEQUENCE</scope>
    <source>
        <strain evidence="1">JCM 16369</strain>
    </source>
</reference>
<organism evidence="1 2">
    <name type="scientific">Mycolicibacterium crocinum</name>
    <dbReference type="NCBI Taxonomy" id="388459"/>
    <lineage>
        <taxon>Bacteria</taxon>
        <taxon>Bacillati</taxon>
        <taxon>Actinomycetota</taxon>
        <taxon>Actinomycetes</taxon>
        <taxon>Mycobacteriales</taxon>
        <taxon>Mycobacteriaceae</taxon>
        <taxon>Mycolicibacterium</taxon>
    </lineage>
</organism>
<dbReference type="EMBL" id="CP092362">
    <property type="protein sequence ID" value="ULN44174.1"/>
    <property type="molecule type" value="Genomic_DNA"/>
</dbReference>
<protein>
    <submittedName>
        <fullName evidence="1">Uncharacterized protein</fullName>
    </submittedName>
</protein>
<gene>
    <name evidence="1" type="ORF">MI149_14530</name>
</gene>
<keyword evidence="2" id="KW-1185">Reference proteome</keyword>
<proteinExistence type="predicted"/>
<name>A0ABY3TVV4_9MYCO</name>